<gene>
    <name evidence="2" type="ORF">ALO79_00821</name>
</gene>
<dbReference type="EMBL" id="LJQD01000043">
    <property type="protein sequence ID" value="KPW99699.1"/>
    <property type="molecule type" value="Genomic_DNA"/>
</dbReference>
<feature type="chain" id="PRO_5006164077" evidence="1">
    <location>
        <begin position="22"/>
        <end position="50"/>
    </location>
</feature>
<proteinExistence type="predicted"/>
<protein>
    <submittedName>
        <fullName evidence="2">Uncharacterized protein</fullName>
    </submittedName>
</protein>
<evidence type="ECO:0000313" key="3">
    <source>
        <dbReference type="Proteomes" id="UP000050381"/>
    </source>
</evidence>
<dbReference type="PATRIC" id="fig|264450.4.peg.983"/>
<sequence>MKKYHVRFRHFLALIPPLCSAGMSMSSMISNIQSSGYPTMLLLLAFKSAP</sequence>
<keyword evidence="1" id="KW-0732">Signal</keyword>
<dbReference type="AlphaFoldDB" id="A0A0P9NB30"/>
<evidence type="ECO:0000313" key="2">
    <source>
        <dbReference type="EMBL" id="KPW99699.1"/>
    </source>
</evidence>
<reference evidence="2 3" key="1">
    <citation type="submission" date="2015-09" db="EMBL/GenBank/DDBJ databases">
        <title>Genome announcement of multiple Pseudomonas syringae strains.</title>
        <authorList>
            <person name="Thakur S."/>
            <person name="Wang P.W."/>
            <person name="Gong Y."/>
            <person name="Weir B.S."/>
            <person name="Guttman D.S."/>
        </authorList>
    </citation>
    <scope>NUCLEOTIDE SEQUENCE [LARGE SCALE GENOMIC DNA]</scope>
    <source>
        <strain evidence="2 3">ICMP9419</strain>
    </source>
</reference>
<comment type="caution">
    <text evidence="2">The sequence shown here is derived from an EMBL/GenBank/DDBJ whole genome shotgun (WGS) entry which is preliminary data.</text>
</comment>
<feature type="signal peptide" evidence="1">
    <location>
        <begin position="1"/>
        <end position="21"/>
    </location>
</feature>
<organism evidence="2 3">
    <name type="scientific">Pseudomonas syringae pv. castaneae</name>
    <dbReference type="NCBI Taxonomy" id="264450"/>
    <lineage>
        <taxon>Bacteria</taxon>
        <taxon>Pseudomonadati</taxon>
        <taxon>Pseudomonadota</taxon>
        <taxon>Gammaproteobacteria</taxon>
        <taxon>Pseudomonadales</taxon>
        <taxon>Pseudomonadaceae</taxon>
        <taxon>Pseudomonas</taxon>
        <taxon>Pseudomonas syringae</taxon>
    </lineage>
</organism>
<accession>A0A0P9NB30</accession>
<dbReference type="Proteomes" id="UP000050381">
    <property type="component" value="Unassembled WGS sequence"/>
</dbReference>
<evidence type="ECO:0000256" key="1">
    <source>
        <dbReference type="SAM" id="SignalP"/>
    </source>
</evidence>
<name>A0A0P9NB30_PSESX</name>